<protein>
    <recommendedName>
        <fullName evidence="12">Replication restart protein PriA</fullName>
    </recommendedName>
    <alternativeName>
        <fullName evidence="12">ATP-dependent DNA helicase PriA</fullName>
        <ecNumber evidence="12">5.6.2.4</ecNumber>
    </alternativeName>
    <alternativeName>
        <fullName evidence="12">DNA 3'-5' helicase PriA</fullName>
    </alternativeName>
</protein>
<dbReference type="InterPro" id="IPR042115">
    <property type="entry name" value="PriA_3primeBD_sf"/>
</dbReference>
<feature type="domain" description="Helicase ATP-binding" evidence="14">
    <location>
        <begin position="285"/>
        <end position="451"/>
    </location>
</feature>
<reference evidence="16 17" key="1">
    <citation type="journal article" date="2019" name="Appl. Microbiol. Biotechnol.">
        <title>Uncovering carbohydrate metabolism through a genotype-phenotype association study of 56 lactic acid bacteria genomes.</title>
        <authorList>
            <person name="Buron-Moles G."/>
            <person name="Chailyan A."/>
            <person name="Dolejs I."/>
            <person name="Forster J."/>
            <person name="Miks M.H."/>
        </authorList>
    </citation>
    <scope>NUCLEOTIDE SEQUENCE [LARGE SCALE GENOMIC DNA]</scope>
    <source>
        <strain evidence="16 17">ATCC 700006</strain>
    </source>
</reference>
<organism evidence="16 17">
    <name type="scientific">Leuconostoc fallax</name>
    <dbReference type="NCBI Taxonomy" id="1251"/>
    <lineage>
        <taxon>Bacteria</taxon>
        <taxon>Bacillati</taxon>
        <taxon>Bacillota</taxon>
        <taxon>Bacilli</taxon>
        <taxon>Lactobacillales</taxon>
        <taxon>Lactobacillaceae</taxon>
        <taxon>Leuconostoc</taxon>
    </lineage>
</organism>
<feature type="domain" description="Helicase C-terminal" evidence="15">
    <location>
        <begin position="548"/>
        <end position="702"/>
    </location>
</feature>
<evidence type="ECO:0000313" key="17">
    <source>
        <dbReference type="Proteomes" id="UP000295681"/>
    </source>
</evidence>
<dbReference type="CDD" id="cd17929">
    <property type="entry name" value="DEXHc_priA"/>
    <property type="match status" value="1"/>
</dbReference>
<dbReference type="GO" id="GO:0006270">
    <property type="term" value="P:DNA replication initiation"/>
    <property type="evidence" value="ECO:0007669"/>
    <property type="project" value="TreeGrafter"/>
</dbReference>
<comment type="caution">
    <text evidence="16">The sequence shown here is derived from an EMBL/GenBank/DDBJ whole genome shotgun (WGS) entry which is preliminary data.</text>
</comment>
<dbReference type="InterPro" id="IPR005259">
    <property type="entry name" value="PriA"/>
</dbReference>
<evidence type="ECO:0000256" key="5">
    <source>
        <dbReference type="ARBA" id="ARBA00022801"/>
    </source>
</evidence>
<keyword evidence="13" id="KW-0175">Coiled coil</keyword>
<dbReference type="Pfam" id="PF18319">
    <property type="entry name" value="Zn_ribbon_PriA"/>
    <property type="match status" value="1"/>
</dbReference>
<dbReference type="HAMAP" id="MF_00983">
    <property type="entry name" value="PriA"/>
    <property type="match status" value="1"/>
</dbReference>
<feature type="binding site" evidence="12">
    <location>
        <position position="540"/>
    </location>
    <ligand>
        <name>Zn(2+)</name>
        <dbReference type="ChEBI" id="CHEBI:29105"/>
        <label>2</label>
    </ligand>
</feature>
<dbReference type="EMBL" id="PUFI01000015">
    <property type="protein sequence ID" value="TDG67750.1"/>
    <property type="molecule type" value="Genomic_DNA"/>
</dbReference>
<dbReference type="GO" id="GO:0016887">
    <property type="term" value="F:ATP hydrolysis activity"/>
    <property type="evidence" value="ECO:0007669"/>
    <property type="project" value="RHEA"/>
</dbReference>
<comment type="function">
    <text evidence="12">Initiates the restart of stalled replication forks, which reloads the replicative helicase on sites other than the origin of replication. Recognizes and binds to abandoned replication forks and remodels them to uncover a helicase loading site. Promotes assembly of the primosome at these replication forks.</text>
</comment>
<name>A0A4V6PJH2_9LACO</name>
<comment type="catalytic activity">
    <reaction evidence="12">
        <text>Couples ATP hydrolysis with the unwinding of duplex DNA by translocating in the 3'-5' direction.</text>
        <dbReference type="EC" id="5.6.2.4"/>
    </reaction>
</comment>
<dbReference type="GO" id="GO:0006269">
    <property type="term" value="P:DNA replication, synthesis of primer"/>
    <property type="evidence" value="ECO:0007669"/>
    <property type="project" value="UniProtKB-KW"/>
</dbReference>
<evidence type="ECO:0000256" key="13">
    <source>
        <dbReference type="SAM" id="Coils"/>
    </source>
</evidence>
<keyword evidence="3 12" id="KW-0479">Metal-binding</keyword>
<keyword evidence="7 12" id="KW-0862">Zinc</keyword>
<dbReference type="GO" id="GO:0005524">
    <property type="term" value="F:ATP binding"/>
    <property type="evidence" value="ECO:0007669"/>
    <property type="project" value="UniProtKB-UniRule"/>
</dbReference>
<accession>A0A4V6PJH2</accession>
<comment type="catalytic activity">
    <reaction evidence="11 12">
        <text>ATP + H2O = ADP + phosphate + H(+)</text>
        <dbReference type="Rhea" id="RHEA:13065"/>
        <dbReference type="ChEBI" id="CHEBI:15377"/>
        <dbReference type="ChEBI" id="CHEBI:15378"/>
        <dbReference type="ChEBI" id="CHEBI:30616"/>
        <dbReference type="ChEBI" id="CHEBI:43474"/>
        <dbReference type="ChEBI" id="CHEBI:456216"/>
        <dbReference type="EC" id="5.6.2.4"/>
    </reaction>
</comment>
<comment type="subunit">
    <text evidence="12">Component of the replication restart primosome.</text>
</comment>
<dbReference type="Pfam" id="PF18074">
    <property type="entry name" value="PriA_C"/>
    <property type="match status" value="1"/>
</dbReference>
<feature type="binding site" evidence="12">
    <location>
        <position position="553"/>
    </location>
    <ligand>
        <name>Zn(2+)</name>
        <dbReference type="ChEBI" id="CHEBI:29105"/>
        <label>1</label>
    </ligand>
</feature>
<evidence type="ECO:0000256" key="2">
    <source>
        <dbReference type="ARBA" id="ARBA00022705"/>
    </source>
</evidence>
<dbReference type="FunFam" id="3.40.50.300:FF:000489">
    <property type="entry name" value="Primosome assembly protein PriA"/>
    <property type="match status" value="1"/>
</dbReference>
<dbReference type="PANTHER" id="PTHR30580:SF0">
    <property type="entry name" value="PRIMOSOMAL PROTEIN N"/>
    <property type="match status" value="1"/>
</dbReference>
<evidence type="ECO:0000256" key="1">
    <source>
        <dbReference type="ARBA" id="ARBA00022515"/>
    </source>
</evidence>
<dbReference type="Pfam" id="PF00271">
    <property type="entry name" value="Helicase_C"/>
    <property type="match status" value="1"/>
</dbReference>
<keyword evidence="4 12" id="KW-0547">Nucleotide-binding</keyword>
<evidence type="ECO:0000256" key="11">
    <source>
        <dbReference type="ARBA" id="ARBA00048988"/>
    </source>
</evidence>
<dbReference type="SMART" id="SM00487">
    <property type="entry name" value="DEXDc"/>
    <property type="match status" value="1"/>
</dbReference>
<evidence type="ECO:0000256" key="3">
    <source>
        <dbReference type="ARBA" id="ARBA00022723"/>
    </source>
</evidence>
<dbReference type="InterPro" id="IPR001650">
    <property type="entry name" value="Helicase_C-like"/>
</dbReference>
<feature type="coiled-coil region" evidence="13">
    <location>
        <begin position="182"/>
        <end position="209"/>
    </location>
</feature>
<dbReference type="Pfam" id="PF17764">
    <property type="entry name" value="PriA_3primeBD"/>
    <property type="match status" value="1"/>
</dbReference>
<feature type="binding site" evidence="12">
    <location>
        <position position="513"/>
    </location>
    <ligand>
        <name>Zn(2+)</name>
        <dbReference type="ChEBI" id="CHEBI:29105"/>
        <label>1</label>
    </ligand>
</feature>
<dbReference type="PROSITE" id="PS51194">
    <property type="entry name" value="HELICASE_CTER"/>
    <property type="match status" value="1"/>
</dbReference>
<evidence type="ECO:0000256" key="12">
    <source>
        <dbReference type="HAMAP-Rule" id="MF_00983"/>
    </source>
</evidence>
<evidence type="ECO:0000259" key="14">
    <source>
        <dbReference type="PROSITE" id="PS51192"/>
    </source>
</evidence>
<dbReference type="FunFam" id="3.40.1440.60:FF:000001">
    <property type="entry name" value="Primosomal protein N"/>
    <property type="match status" value="1"/>
</dbReference>
<evidence type="ECO:0000256" key="10">
    <source>
        <dbReference type="ARBA" id="ARBA00023235"/>
    </source>
</evidence>
<sequence length="807" mass="92113">MTNTFAQIIVDVPAMQTNHPYTYLVPEHLKSVLAAGMRVEVPFGHRQVLGIIVGISAQLPKDVSASKLKAVTRALDLAPVLNTELLNLSRYLAETTFAFRISILKTILPNALKADYKHYIRLVDEVDNHIRTKIFKDLDEIPFNPQQFSDDELVILARLRRHNQIEMRIEVQDRAKIKTAVAYQFSEDAELLENSLSELKQNAKKQQQLLSFIMGHLGETWSKHDLQQKLVIGDSVLKQALNKEWLTKVQVEQLRDPLKAMTIDHVKALTLNAEQQMAYEKICHQFDQQRYQPFLLEGITGSGKTEVYLQVAQHVLKNNKTVLFLVPEIALTPQMVRRVKGRFGHQTAILHSGLTDGERYDEWRRIERGEATVVVGARSAVFAPLSNIGLIIVDEEHETTYKQNDNPRYHAREVALWRGRYHQIPVILGSATPALETRARAQRGVYELLRLTQRAGGAQLPHVEVIDMKETLASGEETNFSDVLREKLAQRLENNEQTVLMLNRRGFSSFVMCRDCGYVPRDPNCNLAMTLHMDSHSLKCHYCGHEESIPHTCPQCGSKRIRYYGTGTEKVEKELLDLFPQARVIRMDQDTTRKKGSMDRMLQQFGRHEADILLGTQMIAKGLDFPDVTLVGVLNADTALGLPDFHASERTFQLLTQVSGRAGRAQKQGEVVVQSFNPQHYAIQLAKNHDYPGFYQREMAVRHAGRYSPYYFIAQIQASHQDENQASIQLTKVAQWLKKHLQQQAVILGPTPKPIAKMRNRYYFQIILKYKDQQLVDNLLHVLQDNAQKVTKKGLQLSIDKEPISFM</sequence>
<dbReference type="CDD" id="cd18804">
    <property type="entry name" value="SF2_C_priA"/>
    <property type="match status" value="1"/>
</dbReference>
<comment type="caution">
    <text evidence="12">Lacks conserved residue(s) required for the propagation of feature annotation.</text>
</comment>
<evidence type="ECO:0000313" key="16">
    <source>
        <dbReference type="EMBL" id="TDG67750.1"/>
    </source>
</evidence>
<feature type="binding site" evidence="12">
    <location>
        <position position="516"/>
    </location>
    <ligand>
        <name>Zn(2+)</name>
        <dbReference type="ChEBI" id="CHEBI:29105"/>
        <label>1</label>
    </ligand>
</feature>
<dbReference type="PANTHER" id="PTHR30580">
    <property type="entry name" value="PRIMOSOMAL PROTEIN N"/>
    <property type="match status" value="1"/>
</dbReference>
<evidence type="ECO:0000259" key="15">
    <source>
        <dbReference type="PROSITE" id="PS51194"/>
    </source>
</evidence>
<dbReference type="GO" id="GO:0043138">
    <property type="term" value="F:3'-5' DNA helicase activity"/>
    <property type="evidence" value="ECO:0007669"/>
    <property type="project" value="UniProtKB-EC"/>
</dbReference>
<dbReference type="GO" id="GO:0006310">
    <property type="term" value="P:DNA recombination"/>
    <property type="evidence" value="ECO:0007669"/>
    <property type="project" value="InterPro"/>
</dbReference>
<dbReference type="Gene3D" id="3.40.50.300">
    <property type="entry name" value="P-loop containing nucleotide triphosphate hydrolases"/>
    <property type="match status" value="2"/>
</dbReference>
<dbReference type="GO" id="GO:1990077">
    <property type="term" value="C:primosome complex"/>
    <property type="evidence" value="ECO:0007669"/>
    <property type="project" value="UniProtKB-UniRule"/>
</dbReference>
<dbReference type="GO" id="GO:0003677">
    <property type="term" value="F:DNA binding"/>
    <property type="evidence" value="ECO:0007669"/>
    <property type="project" value="UniProtKB-UniRule"/>
</dbReference>
<gene>
    <name evidence="12" type="primary">priA</name>
    <name evidence="16" type="ORF">C5L23_001549</name>
</gene>
<dbReference type="SMART" id="SM00490">
    <property type="entry name" value="HELICc"/>
    <property type="match status" value="1"/>
</dbReference>
<dbReference type="NCBIfam" id="NF004066">
    <property type="entry name" value="PRK05580.1-3"/>
    <property type="match status" value="1"/>
</dbReference>
<keyword evidence="2 12" id="KW-0235">DNA replication</keyword>
<feature type="binding site" evidence="12">
    <location>
        <position position="543"/>
    </location>
    <ligand>
        <name>Zn(2+)</name>
        <dbReference type="ChEBI" id="CHEBI:29105"/>
        <label>2</label>
    </ligand>
</feature>
<dbReference type="GO" id="GO:0006302">
    <property type="term" value="P:double-strand break repair"/>
    <property type="evidence" value="ECO:0007669"/>
    <property type="project" value="InterPro"/>
</dbReference>
<feature type="binding site" evidence="12">
    <location>
        <position position="556"/>
    </location>
    <ligand>
        <name>Zn(2+)</name>
        <dbReference type="ChEBI" id="CHEBI:29105"/>
        <label>1</label>
    </ligand>
</feature>
<feature type="binding site" evidence="12">
    <location>
        <position position="525"/>
    </location>
    <ligand>
        <name>Zn(2+)</name>
        <dbReference type="ChEBI" id="CHEBI:29105"/>
        <label>2</label>
    </ligand>
</feature>
<dbReference type="RefSeq" id="WP_010008659.1">
    <property type="nucleotide sequence ID" value="NZ_JAGYGP010000001.1"/>
</dbReference>
<dbReference type="GO" id="GO:0008270">
    <property type="term" value="F:zinc ion binding"/>
    <property type="evidence" value="ECO:0007669"/>
    <property type="project" value="UniProtKB-UniRule"/>
</dbReference>
<dbReference type="InterPro" id="IPR040498">
    <property type="entry name" value="PriA_CRR"/>
</dbReference>
<dbReference type="EC" id="5.6.2.4" evidence="12"/>
<evidence type="ECO:0000256" key="6">
    <source>
        <dbReference type="ARBA" id="ARBA00022806"/>
    </source>
</evidence>
<dbReference type="AlphaFoldDB" id="A0A4V6PJH2"/>
<keyword evidence="9 12" id="KW-0238">DNA-binding</keyword>
<comment type="cofactor">
    <cofactor evidence="12">
        <name>Zn(2+)</name>
        <dbReference type="ChEBI" id="CHEBI:29105"/>
    </cofactor>
    <text evidence="12">Binds 2 zinc ions per subunit.</text>
</comment>
<dbReference type="PROSITE" id="PS51192">
    <property type="entry name" value="HELICASE_ATP_BIND_1"/>
    <property type="match status" value="1"/>
</dbReference>
<keyword evidence="5 12" id="KW-0378">Hydrolase</keyword>
<evidence type="ECO:0000256" key="9">
    <source>
        <dbReference type="ARBA" id="ARBA00023125"/>
    </source>
</evidence>
<dbReference type="Gene3D" id="3.40.1440.60">
    <property type="entry name" value="PriA, 3(prime) DNA-binding domain"/>
    <property type="match status" value="1"/>
</dbReference>
<dbReference type="InterPro" id="IPR027417">
    <property type="entry name" value="P-loop_NTPase"/>
</dbReference>
<evidence type="ECO:0000256" key="4">
    <source>
        <dbReference type="ARBA" id="ARBA00022741"/>
    </source>
</evidence>
<dbReference type="InterPro" id="IPR041222">
    <property type="entry name" value="PriA_3primeBD"/>
</dbReference>
<keyword evidence="10 12" id="KW-0413">Isomerase</keyword>
<evidence type="ECO:0000256" key="8">
    <source>
        <dbReference type="ARBA" id="ARBA00022840"/>
    </source>
</evidence>
<dbReference type="InterPro" id="IPR041236">
    <property type="entry name" value="PriA_C"/>
</dbReference>
<dbReference type="NCBIfam" id="TIGR00595">
    <property type="entry name" value="priA"/>
    <property type="match status" value="1"/>
</dbReference>
<keyword evidence="17" id="KW-1185">Reference proteome</keyword>
<dbReference type="SUPFAM" id="SSF52540">
    <property type="entry name" value="P-loop containing nucleoside triphosphate hydrolases"/>
    <property type="match status" value="2"/>
</dbReference>
<dbReference type="InterPro" id="IPR006935">
    <property type="entry name" value="Helicase/UvrB_N"/>
</dbReference>
<keyword evidence="8 12" id="KW-0067">ATP-binding</keyword>
<keyword evidence="1 12" id="KW-0639">Primosome</keyword>
<comment type="similarity">
    <text evidence="12">Belongs to the helicase family. PriA subfamily.</text>
</comment>
<proteinExistence type="inferred from homology"/>
<dbReference type="InterPro" id="IPR014001">
    <property type="entry name" value="Helicase_ATP-bd"/>
</dbReference>
<dbReference type="STRING" id="907931.GCA_000165675_00173"/>
<dbReference type="Proteomes" id="UP000295681">
    <property type="component" value="Unassembled WGS sequence"/>
</dbReference>
<keyword evidence="6 12" id="KW-0347">Helicase</keyword>
<evidence type="ECO:0000256" key="7">
    <source>
        <dbReference type="ARBA" id="ARBA00022833"/>
    </source>
</evidence>
<dbReference type="Pfam" id="PF04851">
    <property type="entry name" value="ResIII"/>
    <property type="match status" value="1"/>
</dbReference>